<dbReference type="GeneID" id="89979582"/>
<dbReference type="GO" id="GO:0016020">
    <property type="term" value="C:membrane"/>
    <property type="evidence" value="ECO:0007669"/>
    <property type="project" value="UniProtKB-SubCell"/>
</dbReference>
<dbReference type="EMBL" id="JAVRRD010000057">
    <property type="protein sequence ID" value="KAK5043569.1"/>
    <property type="molecule type" value="Genomic_DNA"/>
</dbReference>
<keyword evidence="3 5" id="KW-1133">Transmembrane helix</keyword>
<name>A0AAV9MRR3_9EURO</name>
<protein>
    <submittedName>
        <fullName evidence="6">Uncharacterized protein</fullName>
    </submittedName>
</protein>
<comment type="subcellular location">
    <subcellularLocation>
        <location evidence="1">Membrane</location>
        <topology evidence="1">Multi-pass membrane protein</topology>
    </subcellularLocation>
</comment>
<dbReference type="InterPro" id="IPR045863">
    <property type="entry name" value="CorA_TM1_TM2"/>
</dbReference>
<keyword evidence="7" id="KW-1185">Reference proteome</keyword>
<sequence length="452" mass="50494">MIADEKKQMNLIHELFRELYDGSPDARILCAESRLGELLDGTTFGNGSTIHRLKVVKGVVYREDIECARLVEDESRDGELQVFFLKPFMRNAIALSPTSFFQLLKATKAPPSYFEVLMNNNGVYNSYVVRGSDSVPKDYYLFVKYPFGPFANGSFMLHHCFPSGKTSAIVEVTNAQFLAETIFQTLSSSDSGGTPSASTLHPFTPFALFVNHLRCLNEDERQDIDKAICHLESRSGVALHTFGSRSRARISEFALLKKELHMKEALMAMANHVFSFQARMIDFAVKECEAFSALVPRSSTRLSSHAVTRQMDFVTASLVQNGSMATWTLEQLQALGKRLRVQAKVVDGTITATDTLTMIRLAQNSQSDSSTMKAITVLTMVFLPATFVCSLFGMGFFDFETSPNESKLRIADQFWIYFVVTIPLTVVVLGTCAAWLKWSGRERDSIGDFPVK</sequence>
<evidence type="ECO:0000256" key="4">
    <source>
        <dbReference type="ARBA" id="ARBA00023136"/>
    </source>
</evidence>
<feature type="transmembrane region" description="Helical" evidence="5">
    <location>
        <begin position="374"/>
        <end position="394"/>
    </location>
</feature>
<accession>A0AAV9MRR3</accession>
<dbReference type="Proteomes" id="UP001358417">
    <property type="component" value="Unassembled WGS sequence"/>
</dbReference>
<organism evidence="6 7">
    <name type="scientific">Exophiala bonariae</name>
    <dbReference type="NCBI Taxonomy" id="1690606"/>
    <lineage>
        <taxon>Eukaryota</taxon>
        <taxon>Fungi</taxon>
        <taxon>Dikarya</taxon>
        <taxon>Ascomycota</taxon>
        <taxon>Pezizomycotina</taxon>
        <taxon>Eurotiomycetes</taxon>
        <taxon>Chaetothyriomycetidae</taxon>
        <taxon>Chaetothyriales</taxon>
        <taxon>Herpotrichiellaceae</taxon>
        <taxon>Exophiala</taxon>
    </lineage>
</organism>
<reference evidence="6 7" key="1">
    <citation type="submission" date="2023-08" db="EMBL/GenBank/DDBJ databases">
        <title>Black Yeasts Isolated from many extreme environments.</title>
        <authorList>
            <person name="Coleine C."/>
            <person name="Stajich J.E."/>
            <person name="Selbmann L."/>
        </authorList>
    </citation>
    <scope>NUCLEOTIDE SEQUENCE [LARGE SCALE GENOMIC DNA]</scope>
    <source>
        <strain evidence="6 7">CCFEE 5792</strain>
    </source>
</reference>
<evidence type="ECO:0000313" key="6">
    <source>
        <dbReference type="EMBL" id="KAK5043569.1"/>
    </source>
</evidence>
<evidence type="ECO:0000256" key="1">
    <source>
        <dbReference type="ARBA" id="ARBA00004141"/>
    </source>
</evidence>
<proteinExistence type="predicted"/>
<feature type="transmembrane region" description="Helical" evidence="5">
    <location>
        <begin position="414"/>
        <end position="436"/>
    </location>
</feature>
<evidence type="ECO:0000256" key="3">
    <source>
        <dbReference type="ARBA" id="ARBA00022989"/>
    </source>
</evidence>
<dbReference type="RefSeq" id="XP_064699955.1">
    <property type="nucleotide sequence ID" value="XM_064854961.1"/>
</dbReference>
<comment type="caution">
    <text evidence="6">The sequence shown here is derived from an EMBL/GenBank/DDBJ whole genome shotgun (WGS) entry which is preliminary data.</text>
</comment>
<keyword evidence="2 5" id="KW-0812">Transmembrane</keyword>
<dbReference type="Gene3D" id="1.20.58.340">
    <property type="entry name" value="Magnesium transport protein CorA, transmembrane region"/>
    <property type="match status" value="1"/>
</dbReference>
<dbReference type="GO" id="GO:0046873">
    <property type="term" value="F:metal ion transmembrane transporter activity"/>
    <property type="evidence" value="ECO:0007669"/>
    <property type="project" value="InterPro"/>
</dbReference>
<dbReference type="SUPFAM" id="SSF144083">
    <property type="entry name" value="Magnesium transport protein CorA, transmembrane region"/>
    <property type="match status" value="1"/>
</dbReference>
<evidence type="ECO:0000313" key="7">
    <source>
        <dbReference type="Proteomes" id="UP001358417"/>
    </source>
</evidence>
<dbReference type="InterPro" id="IPR002523">
    <property type="entry name" value="MgTranspt_CorA/ZnTranspt_ZntB"/>
</dbReference>
<keyword evidence="4 5" id="KW-0472">Membrane</keyword>
<dbReference type="Pfam" id="PF01544">
    <property type="entry name" value="CorA"/>
    <property type="match status" value="1"/>
</dbReference>
<dbReference type="AlphaFoldDB" id="A0AAV9MRR3"/>
<gene>
    <name evidence="6" type="ORF">LTR84_011429</name>
</gene>
<evidence type="ECO:0000256" key="2">
    <source>
        <dbReference type="ARBA" id="ARBA00022692"/>
    </source>
</evidence>
<evidence type="ECO:0000256" key="5">
    <source>
        <dbReference type="SAM" id="Phobius"/>
    </source>
</evidence>